<dbReference type="SUPFAM" id="SSF82866">
    <property type="entry name" value="Multidrug efflux transporter AcrB transmembrane domain"/>
    <property type="match status" value="2"/>
</dbReference>
<dbReference type="PROSITE" id="PS50156">
    <property type="entry name" value="SSD"/>
    <property type="match status" value="2"/>
</dbReference>
<evidence type="ECO:0000256" key="7">
    <source>
        <dbReference type="SAM" id="MobiDB-lite"/>
    </source>
</evidence>
<evidence type="ECO:0000256" key="4">
    <source>
        <dbReference type="ARBA" id="ARBA00022692"/>
    </source>
</evidence>
<comment type="caution">
    <text evidence="10">The sequence shown here is derived from an EMBL/GenBank/DDBJ whole genome shotgun (WGS) entry which is preliminary data.</text>
</comment>
<dbReference type="AlphaFoldDB" id="A0A6P2BRG7"/>
<feature type="transmembrane region" description="Helical" evidence="8">
    <location>
        <begin position="378"/>
        <end position="398"/>
    </location>
</feature>
<dbReference type="InterPro" id="IPR000731">
    <property type="entry name" value="SSD"/>
</dbReference>
<dbReference type="InterPro" id="IPR004869">
    <property type="entry name" value="MMPL_dom"/>
</dbReference>
<keyword evidence="3" id="KW-1003">Cell membrane</keyword>
<evidence type="ECO:0000256" key="8">
    <source>
        <dbReference type="SAM" id="Phobius"/>
    </source>
</evidence>
<evidence type="ECO:0000256" key="5">
    <source>
        <dbReference type="ARBA" id="ARBA00022989"/>
    </source>
</evidence>
<feature type="transmembrane region" description="Helical" evidence="8">
    <location>
        <begin position="17"/>
        <end position="36"/>
    </location>
</feature>
<proteinExistence type="inferred from homology"/>
<comment type="subcellular location">
    <subcellularLocation>
        <location evidence="1">Cell membrane</location>
        <topology evidence="1">Multi-pass membrane protein</topology>
    </subcellularLocation>
</comment>
<feature type="region of interest" description="Disordered" evidence="7">
    <location>
        <begin position="790"/>
        <end position="813"/>
    </location>
</feature>
<feature type="transmembrane region" description="Helical" evidence="8">
    <location>
        <begin position="324"/>
        <end position="347"/>
    </location>
</feature>
<sequence length="813" mass="83938">MHADDIFRGIGKFAVKFRWVIVVLWIVAAAAIPKALPSLASVTQGNNSAFLPASAPSEHAANLAAPLGFSTSTVPVPVVAAVSTGSFSAADQTWLNGTLVPDLAKVKTVTKVRELGQSAVPGPNGVAGQAAQIQVLSDVSTNDENAMTKLIDDLRATIASAHPPAGMQVHLAGQLAINADQQKQSGSTGNQVQALSFVFILLLLLVIFRSLLAPLITVIPALVSVSIAGPIIAELANHGLKVSQLSQLLLIVLVLGAGTDYGLFLVFRVRERLRLGDSSKDDAVVNALTKVGESITFSAFTVIAALLSLLFATFQIYSNLGIPLAIGIGVMLLAGLTLLPALLAIFGKAAFWPSKQRAGAETSGVWGRIAARVVRRPGVALSIGVIVFGALSFAVTGYESAGFGGTITAPAGTDSAAGTDLLNKYFPVTAANPTNLVYKLSTPAWDDASAIATATTQLQKDPLFIGVTGPLNPVGTTGFTPAQYTQLHALLGSGPLAATAPAEPAAAANAGITAAQWSEAYQLYRATFQFVSADGKTIQFQTSLAAGDPSTTAALNAIPAVRDAAGAAEPTLHAVDWGVTGEAPALYDISSISNSDLAHVIPIAIIVIGVLLALVMRSLVAPLYLIASVALSYFAALGLAVILFIKIGGDGGITFILPFLLFIFLLALGEDYNILVMTRIREEAHRMPLRDAVTRAVAVTGTTVTSAGLVLAGTFAVFAIVGGRGSGGSQIRDVGLGLAVGILMDTFVVRTVLVPCTVVLLGKWNWWPSKLHEVHAAGAQDEVGTSADALGLSSAADGPTTTDDSDSESRRKS</sequence>
<keyword evidence="4 8" id="KW-0812">Transmembrane</keyword>
<keyword evidence="11" id="KW-1185">Reference proteome</keyword>
<evidence type="ECO:0000256" key="6">
    <source>
        <dbReference type="ARBA" id="ARBA00023136"/>
    </source>
</evidence>
<evidence type="ECO:0000313" key="11">
    <source>
        <dbReference type="Proteomes" id="UP000460272"/>
    </source>
</evidence>
<dbReference type="PANTHER" id="PTHR33406">
    <property type="entry name" value="MEMBRANE PROTEIN MJ1562-RELATED"/>
    <property type="match status" value="1"/>
</dbReference>
<keyword evidence="5 8" id="KW-1133">Transmembrane helix</keyword>
<accession>A0A6P2BRG7</accession>
<evidence type="ECO:0000256" key="1">
    <source>
        <dbReference type="ARBA" id="ARBA00004651"/>
    </source>
</evidence>
<name>A0A6P2BRG7_9ACTN</name>
<feature type="transmembrane region" description="Helical" evidence="8">
    <location>
        <begin position="623"/>
        <end position="647"/>
    </location>
</feature>
<evidence type="ECO:0000256" key="3">
    <source>
        <dbReference type="ARBA" id="ARBA00022475"/>
    </source>
</evidence>
<dbReference type="InterPro" id="IPR050545">
    <property type="entry name" value="Mycobact_MmpL"/>
</dbReference>
<dbReference type="Gene3D" id="1.20.1640.10">
    <property type="entry name" value="Multidrug efflux transporter AcrB transmembrane domain"/>
    <property type="match status" value="2"/>
</dbReference>
<organism evidence="10 11">
    <name type="scientific">Trebonia kvetii</name>
    <dbReference type="NCBI Taxonomy" id="2480626"/>
    <lineage>
        <taxon>Bacteria</taxon>
        <taxon>Bacillati</taxon>
        <taxon>Actinomycetota</taxon>
        <taxon>Actinomycetes</taxon>
        <taxon>Streptosporangiales</taxon>
        <taxon>Treboniaceae</taxon>
        <taxon>Trebonia</taxon>
    </lineage>
</organism>
<keyword evidence="6 8" id="KW-0472">Membrane</keyword>
<feature type="domain" description="SSD" evidence="9">
    <location>
        <begin position="626"/>
        <end position="759"/>
    </location>
</feature>
<feature type="transmembrane region" description="Helical" evidence="8">
    <location>
        <begin position="297"/>
        <end position="318"/>
    </location>
</feature>
<reference evidence="10 11" key="1">
    <citation type="submission" date="2018-11" db="EMBL/GenBank/DDBJ databases">
        <title>Trebonia kvetii gen.nov., sp.nov., a novel acidophilic actinobacterium, and proposal of the new actinobacterial family Treboniaceae fam. nov.</title>
        <authorList>
            <person name="Rapoport D."/>
            <person name="Sagova-Mareckova M."/>
            <person name="Sedlacek I."/>
            <person name="Provaznik J."/>
            <person name="Kralova S."/>
            <person name="Pavlinic D."/>
            <person name="Benes V."/>
            <person name="Kopecky J."/>
        </authorList>
    </citation>
    <scope>NUCLEOTIDE SEQUENCE [LARGE SCALE GENOMIC DNA]</scope>
    <source>
        <strain evidence="10 11">15Tr583</strain>
    </source>
</reference>
<dbReference type="RefSeq" id="WP_145861980.1">
    <property type="nucleotide sequence ID" value="NZ_RPFW01000011.1"/>
</dbReference>
<dbReference type="Proteomes" id="UP000460272">
    <property type="component" value="Unassembled WGS sequence"/>
</dbReference>
<gene>
    <name evidence="10" type="ORF">EAS64_40235</name>
</gene>
<dbReference type="PANTHER" id="PTHR33406:SF6">
    <property type="entry name" value="MEMBRANE PROTEIN YDGH-RELATED"/>
    <property type="match status" value="1"/>
</dbReference>
<dbReference type="GO" id="GO:0005886">
    <property type="term" value="C:plasma membrane"/>
    <property type="evidence" value="ECO:0007669"/>
    <property type="project" value="UniProtKB-SubCell"/>
</dbReference>
<dbReference type="Pfam" id="PF03176">
    <property type="entry name" value="MMPL"/>
    <property type="match status" value="2"/>
</dbReference>
<dbReference type="EMBL" id="RPFW01000011">
    <property type="protein sequence ID" value="TVY99872.1"/>
    <property type="molecule type" value="Genomic_DNA"/>
</dbReference>
<feature type="transmembrane region" description="Helical" evidence="8">
    <location>
        <begin position="696"/>
        <end position="722"/>
    </location>
</feature>
<feature type="transmembrane region" description="Helical" evidence="8">
    <location>
        <begin position="191"/>
        <end position="208"/>
    </location>
</feature>
<evidence type="ECO:0000259" key="9">
    <source>
        <dbReference type="PROSITE" id="PS50156"/>
    </source>
</evidence>
<feature type="domain" description="SSD" evidence="9">
    <location>
        <begin position="239"/>
        <end position="345"/>
    </location>
</feature>
<evidence type="ECO:0000313" key="10">
    <source>
        <dbReference type="EMBL" id="TVY99872.1"/>
    </source>
</evidence>
<dbReference type="OrthoDB" id="2365435at2"/>
<feature type="transmembrane region" description="Helical" evidence="8">
    <location>
        <begin position="597"/>
        <end position="616"/>
    </location>
</feature>
<comment type="similarity">
    <text evidence="2">Belongs to the resistance-nodulation-cell division (RND) (TC 2.A.6) family. MmpL subfamily.</text>
</comment>
<evidence type="ECO:0000256" key="2">
    <source>
        <dbReference type="ARBA" id="ARBA00010157"/>
    </source>
</evidence>
<feature type="transmembrane region" description="Helical" evidence="8">
    <location>
        <begin position="245"/>
        <end position="267"/>
    </location>
</feature>
<feature type="transmembrane region" description="Helical" evidence="8">
    <location>
        <begin position="734"/>
        <end position="761"/>
    </location>
</feature>
<feature type="transmembrane region" description="Helical" evidence="8">
    <location>
        <begin position="653"/>
        <end position="675"/>
    </location>
</feature>
<protein>
    <submittedName>
        <fullName evidence="10">MMPL family transporter</fullName>
    </submittedName>
</protein>